<comment type="caution">
    <text evidence="1">The sequence shown here is derived from an EMBL/GenBank/DDBJ whole genome shotgun (WGS) entry which is preliminary data.</text>
</comment>
<gene>
    <name evidence="1" type="ORF">AABD04_07790</name>
</gene>
<protein>
    <submittedName>
        <fullName evidence="1">Uncharacterized protein</fullName>
    </submittedName>
</protein>
<evidence type="ECO:0000313" key="2">
    <source>
        <dbReference type="Proteomes" id="UP001456513"/>
    </source>
</evidence>
<dbReference type="Proteomes" id="UP001456513">
    <property type="component" value="Unassembled WGS sequence"/>
</dbReference>
<evidence type="ECO:0000313" key="1">
    <source>
        <dbReference type="EMBL" id="MEK8070746.1"/>
    </source>
</evidence>
<dbReference type="RefSeq" id="WP_341440767.1">
    <property type="nucleotide sequence ID" value="NZ_JBBPCN010000001.1"/>
</dbReference>
<proteinExistence type="predicted"/>
<dbReference type="EMBL" id="JBBPCN010000001">
    <property type="protein sequence ID" value="MEK8070746.1"/>
    <property type="molecule type" value="Genomic_DNA"/>
</dbReference>
<sequence>MSRPVLSDATAFSWDSGLAPAVAEVAVEIAPGVDVVLDAADTSTLLSWRVLRDSNVQAFADAVAEQDVVQIIETTRAGSEIECDALHLVAAWTRRARTSAIARWEPSPIDEGALMLDEAGARYRTGDHDGAAHLVAAASPALEILTEDCENGETCSSATSELALLAASARDVTIGEDWGYAIAALSGRVDTIAAIGAFDDELLMRWLEDLVEAEAFDLVGSDLAGGESTARSEVEWAFVDPNLVPPRILEWRGARVPELRAELDTAVRPPRVVLTVRLAYGVDPQCAEASRLIGFAADRSGKLLATTPLVPNGTTLTGAFSSMEAEFETATFGVFDCTGDPRDLRLGQLAPALIDADRNMIEAWSLGRSATAALHTVGTAADEETTDAAQSVADGFTVDALDAADRAVAALERVRTSVGVESTPLLELVTARIDAIRAFVERIESRTPEPAGAQPLLAELVRAPQFDDSDLDVRR</sequence>
<name>A0ABU9CTL7_9NOCA</name>
<keyword evidence="2" id="KW-1185">Reference proteome</keyword>
<organism evidence="1 2">
    <name type="scientific">Rhodococcus navarretei</name>
    <dbReference type="NCBI Taxonomy" id="3128981"/>
    <lineage>
        <taxon>Bacteria</taxon>
        <taxon>Bacillati</taxon>
        <taxon>Actinomycetota</taxon>
        <taxon>Actinomycetes</taxon>
        <taxon>Mycobacteriales</taxon>
        <taxon>Nocardiaceae</taxon>
        <taxon>Rhodococcus</taxon>
    </lineage>
</organism>
<accession>A0ABU9CTL7</accession>
<reference evidence="1 2" key="1">
    <citation type="submission" date="2024-03" db="EMBL/GenBank/DDBJ databases">
        <title>Rhodococcus navarretei sp. nov. and Pseudarthrobacter quantumdoti sp. nov., two new species with the ability to biosynthesize Quantum Dots isolated from soil samples at Union Glacier, Antarctica.</title>
        <authorList>
            <person name="Vargas M."/>
        </authorList>
    </citation>
    <scope>NUCLEOTIDE SEQUENCE [LARGE SCALE GENOMIC DNA]</scope>
    <source>
        <strain evidence="1 2">EXRC-4A-4</strain>
    </source>
</reference>